<name>A0A7J0CE28_9ACTN</name>
<dbReference type="InterPro" id="IPR003615">
    <property type="entry name" value="HNH_nuc"/>
</dbReference>
<dbReference type="GO" id="GO:0008270">
    <property type="term" value="F:zinc ion binding"/>
    <property type="evidence" value="ECO:0007669"/>
    <property type="project" value="InterPro"/>
</dbReference>
<dbReference type="CDD" id="cd00085">
    <property type="entry name" value="HNHc"/>
    <property type="match status" value="1"/>
</dbReference>
<protein>
    <recommendedName>
        <fullName evidence="2">HNH nuclease domain-containing protein</fullName>
    </recommendedName>
</protein>
<dbReference type="EMBL" id="BLWC01000001">
    <property type="protein sequence ID" value="GFN00763.1"/>
    <property type="molecule type" value="Genomic_DNA"/>
</dbReference>
<comment type="caution">
    <text evidence="3">The sequence shown here is derived from an EMBL/GenBank/DDBJ whole genome shotgun (WGS) entry which is preliminary data.</text>
</comment>
<sequence length="157" mass="17634">MTRGMRPILSPPMPLNWPENDGSSAARANPAAPDRSWSESIIIGRPVRHETGYSITSHFTPYESSGPPRGPSRRDVLRRWEELEWWACSYCDAPFGPMVVAEADHVTPLAKGGAHEWSNLTPACRECNRLKSDRDMSEWLAILTGQTDTEREVTVTR</sequence>
<accession>A0A7J0CE28</accession>
<evidence type="ECO:0000313" key="3">
    <source>
        <dbReference type="EMBL" id="GFN00763.1"/>
    </source>
</evidence>
<dbReference type="PANTHER" id="PTHR33877">
    <property type="entry name" value="SLL1193 PROTEIN"/>
    <property type="match status" value="1"/>
</dbReference>
<dbReference type="PANTHER" id="PTHR33877:SF2">
    <property type="entry name" value="OS07G0170200 PROTEIN"/>
    <property type="match status" value="1"/>
</dbReference>
<evidence type="ECO:0000259" key="2">
    <source>
        <dbReference type="SMART" id="SM00507"/>
    </source>
</evidence>
<dbReference type="AlphaFoldDB" id="A0A7J0CE28"/>
<feature type="domain" description="HNH nuclease" evidence="2">
    <location>
        <begin position="76"/>
        <end position="129"/>
    </location>
</feature>
<keyword evidence="4" id="KW-1185">Reference proteome</keyword>
<dbReference type="InterPro" id="IPR052892">
    <property type="entry name" value="NA-targeting_endonuclease"/>
</dbReference>
<dbReference type="Pfam" id="PF01844">
    <property type="entry name" value="HNH"/>
    <property type="match status" value="1"/>
</dbReference>
<proteinExistence type="predicted"/>
<evidence type="ECO:0000313" key="4">
    <source>
        <dbReference type="Proteomes" id="UP000498980"/>
    </source>
</evidence>
<organism evidence="3 4">
    <name type="scientific">Streptomyces fulvorobeus</name>
    <dbReference type="NCBI Taxonomy" id="284028"/>
    <lineage>
        <taxon>Bacteria</taxon>
        <taxon>Bacillati</taxon>
        <taxon>Actinomycetota</taxon>
        <taxon>Actinomycetes</taxon>
        <taxon>Kitasatosporales</taxon>
        <taxon>Streptomycetaceae</taxon>
        <taxon>Streptomyces</taxon>
    </lineage>
</organism>
<dbReference type="Proteomes" id="UP000498980">
    <property type="component" value="Unassembled WGS sequence"/>
</dbReference>
<dbReference type="GO" id="GO:0003676">
    <property type="term" value="F:nucleic acid binding"/>
    <property type="evidence" value="ECO:0007669"/>
    <property type="project" value="InterPro"/>
</dbReference>
<gene>
    <name evidence="3" type="ORF">Sfulv_55730</name>
</gene>
<reference evidence="3 4" key="1">
    <citation type="submission" date="2020-05" db="EMBL/GenBank/DDBJ databases">
        <title>Whole genome shotgun sequence of Streptomyces fulvorobeus NBRC 15897.</title>
        <authorList>
            <person name="Komaki H."/>
            <person name="Tamura T."/>
        </authorList>
    </citation>
    <scope>NUCLEOTIDE SEQUENCE [LARGE SCALE GENOMIC DNA]</scope>
    <source>
        <strain evidence="3 4">NBRC 15897</strain>
    </source>
</reference>
<dbReference type="InterPro" id="IPR002711">
    <property type="entry name" value="HNH"/>
</dbReference>
<evidence type="ECO:0000256" key="1">
    <source>
        <dbReference type="SAM" id="MobiDB-lite"/>
    </source>
</evidence>
<feature type="region of interest" description="Disordered" evidence="1">
    <location>
        <begin position="1"/>
        <end position="40"/>
    </location>
</feature>
<dbReference type="Gene3D" id="1.10.30.50">
    <property type="match status" value="1"/>
</dbReference>
<dbReference type="SMART" id="SM00507">
    <property type="entry name" value="HNHc"/>
    <property type="match status" value="1"/>
</dbReference>
<dbReference type="GO" id="GO:0004519">
    <property type="term" value="F:endonuclease activity"/>
    <property type="evidence" value="ECO:0007669"/>
    <property type="project" value="InterPro"/>
</dbReference>